<gene>
    <name evidence="1" type="ORF">DPV69_20015</name>
</gene>
<sequence length="293" mass="33924">MKDIALLIGNDINNISPGISWADLLQKITDFCKVSDKVTIHKEKPFPMLYEEIFLAAIKNKLIEEKDLKTFIATNVAKIDQNDIHHQISALSAANVMTTNYDYTLQGTNLLKNTGVVAERLYSVFRRNELNGTNYWHLHGEANHPMSINLGFEHYCGQLQNMRNYVVTGTDYVSSTVTKAPLLKRLQSKKPLVNQSWIDLFFTKDIFIFGLALDFIETDLWWLLTFRARSKFYKNKISITNKIYYYIPVEYIVLSQYKLDLLKVNDVEVIVIKGNSKLNYYERVLESIDELSD</sequence>
<dbReference type="Proteomes" id="UP000284120">
    <property type="component" value="Unassembled WGS sequence"/>
</dbReference>
<dbReference type="OrthoDB" id="198887at2"/>
<protein>
    <recommendedName>
        <fullName evidence="3">SIR2-like domain-containing protein</fullName>
    </recommendedName>
</protein>
<reference evidence="1 2" key="1">
    <citation type="submission" date="2018-06" db="EMBL/GenBank/DDBJ databases">
        <title>Pedobacter endophyticus sp. nov., an endophytic bacterium isolated from a leaf of Triticum aestivum.</title>
        <authorList>
            <person name="Zhang L."/>
        </authorList>
    </citation>
    <scope>NUCLEOTIDE SEQUENCE [LARGE SCALE GENOMIC DNA]</scope>
    <source>
        <strain evidence="1 2">CM134L-2</strain>
    </source>
</reference>
<name>A0A443YJP5_9SPHI</name>
<organism evidence="1 2">
    <name type="scientific">Pedobacter chitinilyticus</name>
    <dbReference type="NCBI Taxonomy" id="2233776"/>
    <lineage>
        <taxon>Bacteria</taxon>
        <taxon>Pseudomonadati</taxon>
        <taxon>Bacteroidota</taxon>
        <taxon>Sphingobacteriia</taxon>
        <taxon>Sphingobacteriales</taxon>
        <taxon>Sphingobacteriaceae</taxon>
        <taxon>Pedobacter</taxon>
    </lineage>
</organism>
<evidence type="ECO:0008006" key="3">
    <source>
        <dbReference type="Google" id="ProtNLM"/>
    </source>
</evidence>
<evidence type="ECO:0000313" key="1">
    <source>
        <dbReference type="EMBL" id="RWU03970.1"/>
    </source>
</evidence>
<dbReference type="EMBL" id="SAYW01000008">
    <property type="protein sequence ID" value="RWU03970.1"/>
    <property type="molecule type" value="Genomic_DNA"/>
</dbReference>
<proteinExistence type="predicted"/>
<accession>A0A443YJP5</accession>
<evidence type="ECO:0000313" key="2">
    <source>
        <dbReference type="Proteomes" id="UP000284120"/>
    </source>
</evidence>
<dbReference type="AlphaFoldDB" id="A0A443YJP5"/>
<comment type="caution">
    <text evidence="1">The sequence shown here is derived from an EMBL/GenBank/DDBJ whole genome shotgun (WGS) entry which is preliminary data.</text>
</comment>
<keyword evidence="2" id="KW-1185">Reference proteome</keyword>
<dbReference type="RefSeq" id="WP_113649209.1">
    <property type="nucleotide sequence ID" value="NZ_QMHN01000008.1"/>
</dbReference>